<proteinExistence type="predicted"/>
<accession>A0A0K1JEA6</accession>
<organism evidence="2 3">
    <name type="scientific">Luteipulveratus mongoliensis</name>
    <dbReference type="NCBI Taxonomy" id="571913"/>
    <lineage>
        <taxon>Bacteria</taxon>
        <taxon>Bacillati</taxon>
        <taxon>Actinomycetota</taxon>
        <taxon>Actinomycetes</taxon>
        <taxon>Micrococcales</taxon>
        <taxon>Dermacoccaceae</taxon>
        <taxon>Luteipulveratus</taxon>
    </lineage>
</organism>
<dbReference type="Proteomes" id="UP000066480">
    <property type="component" value="Chromosome"/>
</dbReference>
<dbReference type="EMBL" id="CP011112">
    <property type="protein sequence ID" value="AKU15047.1"/>
    <property type="molecule type" value="Genomic_DNA"/>
</dbReference>
<keyword evidence="3" id="KW-1185">Reference proteome</keyword>
<feature type="region of interest" description="Disordered" evidence="1">
    <location>
        <begin position="42"/>
        <end position="67"/>
    </location>
</feature>
<evidence type="ECO:0000313" key="3">
    <source>
        <dbReference type="Proteomes" id="UP000066480"/>
    </source>
</evidence>
<gene>
    <name evidence="2" type="ORF">VV02_02885</name>
</gene>
<protein>
    <submittedName>
        <fullName evidence="2">Uncharacterized protein</fullName>
    </submittedName>
</protein>
<name>A0A0K1JEA6_9MICO</name>
<sequence>MTGELMTSARIRRRLRPAGLQGIAAAGVVLLALAACGSDGGQAGNGTRTVTKTVAPSSATDPGAAPTALTGSWAAHPGQADEVQKKLIAKGYECTKHSDTAADLRLCSKSATYKARDQFEHDRVIGSSIRFLSDSKGTVLLANLQSSEAGRDDPLDEMAGAVLPPSDAAVFSADGATLIWGSVKNGTNTVLKVKGWESTTRYTPEYKPIAMTKEQALPLLQGAKLNCHFTSATAVDNLQGLDCTDPRLKNNDFLDAGDASVSIPDDGRGIDGIGAVVELDYNADLDGTRIRPVGPLLSKAAAALRDPGIKGAVDWAKRHFDGVAHSAYVGQWLVSTELHEGASFKVRITGEQPNLGIVDEGADDRADPSSTD</sequence>
<reference evidence="2 3" key="1">
    <citation type="submission" date="2015-03" db="EMBL/GenBank/DDBJ databases">
        <title>Luteipulveratus halotolerans sp. nov., a novel actinobacterium (Dermacoccaceae) from Sarawak, Malaysia.</title>
        <authorList>
            <person name="Juboi H."/>
            <person name="Basik A."/>
            <person name="Shamsul S.S."/>
            <person name="Arnold P."/>
            <person name="Schmitt E.K."/>
            <person name="Sanglier J.-J."/>
            <person name="Yeo T."/>
        </authorList>
    </citation>
    <scope>NUCLEOTIDE SEQUENCE [LARGE SCALE GENOMIC DNA]</scope>
    <source>
        <strain evidence="2 3">MN07-A0370</strain>
    </source>
</reference>
<evidence type="ECO:0000313" key="2">
    <source>
        <dbReference type="EMBL" id="AKU15047.1"/>
    </source>
</evidence>
<evidence type="ECO:0000256" key="1">
    <source>
        <dbReference type="SAM" id="MobiDB-lite"/>
    </source>
</evidence>
<feature type="compositionally biased region" description="Polar residues" evidence="1">
    <location>
        <begin position="45"/>
        <end position="60"/>
    </location>
</feature>
<dbReference type="AlphaFoldDB" id="A0A0K1JEA6"/>
<dbReference type="KEGG" id="lmoi:VV02_02885"/>